<evidence type="ECO:0000313" key="1">
    <source>
        <dbReference type="EMBL" id="MDA0183306.1"/>
    </source>
</evidence>
<gene>
    <name evidence="1" type="ORF">OJ997_23545</name>
</gene>
<accession>A0A9X3SB67</accession>
<dbReference type="EMBL" id="JAPDDP010000051">
    <property type="protein sequence ID" value="MDA0183306.1"/>
    <property type="molecule type" value="Genomic_DNA"/>
</dbReference>
<name>A0A9X3SB67_9ACTN</name>
<sequence length="387" mass="43282">MPFRPPPLDPDSQLLRTSVADDYFQVTEYMADGAYPSHRVEKDEAEAYVATVVGAITAGHAERLADDLEPYLRAMFPPEELSRGHADVVVGARQVAFAALQRALDGAWQALIDRSFDLPSPADPTFAEYPTLWERVTKDGLVRLEPADVVDEALLGEAAFAYGNAAIYPHPLLAPARELVDTLLELARQEELTVALAVHPFRITDTDSVPARLLEDYWYGIKIDAGNLDSLDPHDVGVRTFHAARQDTVERLFDPLLGTWFDWERRSRHDGADRVKRLYIREVRPAADRHGEPLVAAANRELHAERDTAARRFTHVDGKLCEYDATTYEPTGARPDAPLGVPTRSRKLWRVDGPMSDHTWGTLVGLHFRQNELIQEHLDVVLSDGAD</sequence>
<comment type="caution">
    <text evidence="1">The sequence shown here is derived from an EMBL/GenBank/DDBJ whole genome shotgun (WGS) entry which is preliminary data.</text>
</comment>
<evidence type="ECO:0000313" key="2">
    <source>
        <dbReference type="Proteomes" id="UP001147653"/>
    </source>
</evidence>
<organism evidence="1 2">
    <name type="scientific">Solirubrobacter phytolaccae</name>
    <dbReference type="NCBI Taxonomy" id="1404360"/>
    <lineage>
        <taxon>Bacteria</taxon>
        <taxon>Bacillati</taxon>
        <taxon>Actinomycetota</taxon>
        <taxon>Thermoleophilia</taxon>
        <taxon>Solirubrobacterales</taxon>
        <taxon>Solirubrobacteraceae</taxon>
        <taxon>Solirubrobacter</taxon>
    </lineage>
</organism>
<dbReference type="RefSeq" id="WP_270027698.1">
    <property type="nucleotide sequence ID" value="NZ_JAPDDP010000051.1"/>
</dbReference>
<protein>
    <submittedName>
        <fullName evidence="1">Uncharacterized protein</fullName>
    </submittedName>
</protein>
<proteinExistence type="predicted"/>
<dbReference type="Proteomes" id="UP001147653">
    <property type="component" value="Unassembled WGS sequence"/>
</dbReference>
<reference evidence="1" key="1">
    <citation type="submission" date="2022-10" db="EMBL/GenBank/DDBJ databases">
        <title>The WGS of Solirubrobacter phytolaccae KCTC 29190.</title>
        <authorList>
            <person name="Jiang Z."/>
        </authorList>
    </citation>
    <scope>NUCLEOTIDE SEQUENCE</scope>
    <source>
        <strain evidence="1">KCTC 29190</strain>
    </source>
</reference>
<dbReference type="AlphaFoldDB" id="A0A9X3SB67"/>
<keyword evidence="2" id="KW-1185">Reference proteome</keyword>